<dbReference type="NCBIfam" id="TIGR00229">
    <property type="entry name" value="sensory_box"/>
    <property type="match status" value="2"/>
</dbReference>
<evidence type="ECO:0000256" key="14">
    <source>
        <dbReference type="ARBA" id="ARBA00022991"/>
    </source>
</evidence>
<dbReference type="CDD" id="cd00130">
    <property type="entry name" value="PAS"/>
    <property type="match status" value="2"/>
</dbReference>
<feature type="domain" description="PAS" evidence="17">
    <location>
        <begin position="14"/>
        <end position="89"/>
    </location>
</feature>
<dbReference type="InterPro" id="IPR035965">
    <property type="entry name" value="PAS-like_dom_sf"/>
</dbReference>
<dbReference type="AlphaFoldDB" id="A0AA37TQC8"/>
<dbReference type="SMART" id="SM00091">
    <property type="entry name" value="PAS"/>
    <property type="match status" value="2"/>
</dbReference>
<sequence length="472" mass="52366">MREPDGGAAYAPPDSALFKTALDAIGEAVLVTTPDLDAPGPVILYANPAFSRMTGYTREEVIGRSPRLLQGPETDRTVLDLVRETLLQGAAVQGETVNYRKDGSTYRVEWLITPMRDGSGDLTHWIAVQRDITGLRQIEAALRVSEERFRQFSEASSDLVWMRNAETLQLEYVSPAFERIYKSNREFALADTDINTWLSFVHPEDRDHVMAGVQRARTGVSVTYQFRTADTSDGGSRWIESTAFPLPDAEGRVRRIGGIAKDISEQKANAARLEVMVAELQHRTRNLLAVVRSIAMETMTRTGPTEAFTRQFSDRLSALSRVQGLLSRSEQTPITIRTLIQTELDALGADAVRDRVVLEGPSVRLRKAAVQTLALALHELATNARKYGALSSEAGRLSVSWQTHKTEAGQRRLVLDWVEEGIKGPSTEIGAVVQRGYGRELIEQALPYALRALTSYELGETDLRCRIDLPLS</sequence>
<dbReference type="InterPro" id="IPR013655">
    <property type="entry name" value="PAS_fold_3"/>
</dbReference>
<dbReference type="Gene3D" id="3.30.450.20">
    <property type="entry name" value="PAS domain"/>
    <property type="match status" value="2"/>
</dbReference>
<evidence type="ECO:0000256" key="8">
    <source>
        <dbReference type="ARBA" id="ARBA00022643"/>
    </source>
</evidence>
<dbReference type="PANTHER" id="PTHR41523:SF8">
    <property type="entry name" value="ETHYLENE RESPONSE SENSOR PROTEIN"/>
    <property type="match status" value="1"/>
</dbReference>
<evidence type="ECO:0000256" key="5">
    <source>
        <dbReference type="ARBA" id="ARBA00022553"/>
    </source>
</evidence>
<dbReference type="Pfam" id="PF08447">
    <property type="entry name" value="PAS_3"/>
    <property type="match status" value="1"/>
</dbReference>
<dbReference type="EC" id="2.7.13.3" evidence="2"/>
<keyword evidence="7" id="KW-0285">Flavoprotein</keyword>
<organism evidence="19 20">
    <name type="scientific">Methylobacterium tardum</name>
    <dbReference type="NCBI Taxonomy" id="374432"/>
    <lineage>
        <taxon>Bacteria</taxon>
        <taxon>Pseudomonadati</taxon>
        <taxon>Pseudomonadota</taxon>
        <taxon>Alphaproteobacteria</taxon>
        <taxon>Hyphomicrobiales</taxon>
        <taxon>Methylobacteriaceae</taxon>
        <taxon>Methylobacterium</taxon>
    </lineage>
</organism>
<dbReference type="EMBL" id="BSPL01000031">
    <property type="protein sequence ID" value="GLS73831.1"/>
    <property type="molecule type" value="Genomic_DNA"/>
</dbReference>
<dbReference type="RefSeq" id="WP_238199169.1">
    <property type="nucleotide sequence ID" value="NZ_BPQZ01000032.1"/>
</dbReference>
<evidence type="ECO:0000313" key="19">
    <source>
        <dbReference type="EMBL" id="GLS73831.1"/>
    </source>
</evidence>
<evidence type="ECO:0000259" key="18">
    <source>
        <dbReference type="PROSITE" id="PS50113"/>
    </source>
</evidence>
<keyword evidence="20" id="KW-1185">Reference proteome</keyword>
<evidence type="ECO:0000256" key="9">
    <source>
        <dbReference type="ARBA" id="ARBA00022679"/>
    </source>
</evidence>
<comment type="catalytic activity">
    <reaction evidence="1">
        <text>ATP + protein L-histidine = ADP + protein N-phospho-L-histidine.</text>
        <dbReference type="EC" id="2.7.13.3"/>
    </reaction>
</comment>
<keyword evidence="14" id="KW-0157">Chromophore</keyword>
<keyword evidence="6" id="KW-0716">Sensory transduction</keyword>
<keyword evidence="4" id="KW-0600">Photoreceptor protein</keyword>
<keyword evidence="13" id="KW-0067">ATP-binding</keyword>
<dbReference type="PROSITE" id="PS50112">
    <property type="entry name" value="PAS"/>
    <property type="match status" value="2"/>
</dbReference>
<comment type="caution">
    <text evidence="19">The sequence shown here is derived from an EMBL/GenBank/DDBJ whole genome shotgun (WGS) entry which is preliminary data.</text>
</comment>
<evidence type="ECO:0000256" key="10">
    <source>
        <dbReference type="ARBA" id="ARBA00022737"/>
    </source>
</evidence>
<protein>
    <recommendedName>
        <fullName evidence="3">Blue-light-activated histidine kinase</fullName>
        <ecNumber evidence="2">2.7.13.3</ecNumber>
    </recommendedName>
</protein>
<evidence type="ECO:0000256" key="15">
    <source>
        <dbReference type="ARBA" id="ARBA00023026"/>
    </source>
</evidence>
<dbReference type="InterPro" id="IPR036890">
    <property type="entry name" value="HATPase_C_sf"/>
</dbReference>
<evidence type="ECO:0000256" key="13">
    <source>
        <dbReference type="ARBA" id="ARBA00022840"/>
    </source>
</evidence>
<dbReference type="Proteomes" id="UP001157440">
    <property type="component" value="Unassembled WGS sequence"/>
</dbReference>
<evidence type="ECO:0000256" key="11">
    <source>
        <dbReference type="ARBA" id="ARBA00022741"/>
    </source>
</evidence>
<dbReference type="InterPro" id="IPR000700">
    <property type="entry name" value="PAS-assoc_C"/>
</dbReference>
<evidence type="ECO:0000256" key="7">
    <source>
        <dbReference type="ARBA" id="ARBA00022630"/>
    </source>
</evidence>
<keyword evidence="16" id="KW-0675">Receptor</keyword>
<dbReference type="GO" id="GO:0009881">
    <property type="term" value="F:photoreceptor activity"/>
    <property type="evidence" value="ECO:0007669"/>
    <property type="project" value="UniProtKB-KW"/>
</dbReference>
<dbReference type="GO" id="GO:0005524">
    <property type="term" value="F:ATP binding"/>
    <property type="evidence" value="ECO:0007669"/>
    <property type="project" value="UniProtKB-KW"/>
</dbReference>
<evidence type="ECO:0000256" key="3">
    <source>
        <dbReference type="ARBA" id="ARBA00021740"/>
    </source>
</evidence>
<dbReference type="Pfam" id="PF07536">
    <property type="entry name" value="HWE_HK"/>
    <property type="match status" value="1"/>
</dbReference>
<dbReference type="Gene3D" id="3.30.565.10">
    <property type="entry name" value="Histidine kinase-like ATPase, C-terminal domain"/>
    <property type="match status" value="1"/>
</dbReference>
<dbReference type="PANTHER" id="PTHR41523">
    <property type="entry name" value="TWO-COMPONENT SYSTEM SENSOR PROTEIN"/>
    <property type="match status" value="1"/>
</dbReference>
<dbReference type="InterPro" id="IPR000014">
    <property type="entry name" value="PAS"/>
</dbReference>
<feature type="domain" description="PAC" evidence="18">
    <location>
        <begin position="92"/>
        <end position="144"/>
    </location>
</feature>
<dbReference type="SMART" id="SM00086">
    <property type="entry name" value="PAC"/>
    <property type="match status" value="2"/>
</dbReference>
<evidence type="ECO:0000256" key="2">
    <source>
        <dbReference type="ARBA" id="ARBA00012438"/>
    </source>
</evidence>
<keyword evidence="10" id="KW-0677">Repeat</keyword>
<evidence type="ECO:0000313" key="20">
    <source>
        <dbReference type="Proteomes" id="UP001157440"/>
    </source>
</evidence>
<reference evidence="20" key="1">
    <citation type="journal article" date="2019" name="Int. J. Syst. Evol. Microbiol.">
        <title>The Global Catalogue of Microorganisms (GCM) 10K type strain sequencing project: providing services to taxonomists for standard genome sequencing and annotation.</title>
        <authorList>
            <consortium name="The Broad Institute Genomics Platform"/>
            <consortium name="The Broad Institute Genome Sequencing Center for Infectious Disease"/>
            <person name="Wu L."/>
            <person name="Ma J."/>
        </authorList>
    </citation>
    <scope>NUCLEOTIDE SEQUENCE [LARGE SCALE GENOMIC DNA]</scope>
    <source>
        <strain evidence="20">NBRC 103632</strain>
    </source>
</reference>
<feature type="domain" description="PAC" evidence="18">
    <location>
        <begin position="222"/>
        <end position="275"/>
    </location>
</feature>
<name>A0AA37TQC8_9HYPH</name>
<dbReference type="PROSITE" id="PS50113">
    <property type="entry name" value="PAC"/>
    <property type="match status" value="2"/>
</dbReference>
<keyword evidence="9" id="KW-0808">Transferase</keyword>
<dbReference type="GO" id="GO:0004673">
    <property type="term" value="F:protein histidine kinase activity"/>
    <property type="evidence" value="ECO:0007669"/>
    <property type="project" value="UniProtKB-EC"/>
</dbReference>
<proteinExistence type="predicted"/>
<dbReference type="SMART" id="SM00911">
    <property type="entry name" value="HWE_HK"/>
    <property type="match status" value="1"/>
</dbReference>
<keyword evidence="15" id="KW-0843">Virulence</keyword>
<keyword evidence="12" id="KW-0418">Kinase</keyword>
<dbReference type="SUPFAM" id="SSF55785">
    <property type="entry name" value="PYP-like sensor domain (PAS domain)"/>
    <property type="match status" value="2"/>
</dbReference>
<keyword evidence="11" id="KW-0547">Nucleotide-binding</keyword>
<feature type="domain" description="PAS" evidence="17">
    <location>
        <begin position="145"/>
        <end position="220"/>
    </location>
</feature>
<accession>A0AA37TQC8</accession>
<evidence type="ECO:0000256" key="12">
    <source>
        <dbReference type="ARBA" id="ARBA00022777"/>
    </source>
</evidence>
<dbReference type="InterPro" id="IPR001610">
    <property type="entry name" value="PAC"/>
</dbReference>
<gene>
    <name evidence="19" type="ORF">GCM10007890_58460</name>
</gene>
<evidence type="ECO:0000256" key="4">
    <source>
        <dbReference type="ARBA" id="ARBA00022543"/>
    </source>
</evidence>
<dbReference type="Pfam" id="PF13426">
    <property type="entry name" value="PAS_9"/>
    <property type="match status" value="1"/>
</dbReference>
<evidence type="ECO:0000256" key="1">
    <source>
        <dbReference type="ARBA" id="ARBA00000085"/>
    </source>
</evidence>
<evidence type="ECO:0000256" key="16">
    <source>
        <dbReference type="ARBA" id="ARBA00023170"/>
    </source>
</evidence>
<evidence type="ECO:0000256" key="6">
    <source>
        <dbReference type="ARBA" id="ARBA00022606"/>
    </source>
</evidence>
<evidence type="ECO:0000259" key="17">
    <source>
        <dbReference type="PROSITE" id="PS50112"/>
    </source>
</evidence>
<dbReference type="InterPro" id="IPR011102">
    <property type="entry name" value="Sig_transdc_His_kinase_HWE"/>
</dbReference>
<keyword evidence="8" id="KW-0288">FMN</keyword>
<keyword evidence="5" id="KW-0597">Phosphoprotein</keyword>